<dbReference type="PIRSF" id="PIRSF037733">
    <property type="entry name" value="Transcription_factor_FapR"/>
    <property type="match status" value="1"/>
</dbReference>
<evidence type="ECO:0000313" key="9">
    <source>
        <dbReference type="EMBL" id="MBD1371406.1"/>
    </source>
</evidence>
<protein>
    <submittedName>
        <fullName evidence="9">Transcription factor FapR</fullName>
    </submittedName>
</protein>
<evidence type="ECO:0000256" key="1">
    <source>
        <dbReference type="ARBA" id="ARBA00022491"/>
    </source>
</evidence>
<keyword evidence="1" id="KW-0678">Repressor</keyword>
<evidence type="ECO:0000256" key="7">
    <source>
        <dbReference type="ARBA" id="ARBA00023160"/>
    </source>
</evidence>
<dbReference type="CDD" id="cd03440">
    <property type="entry name" value="hot_dog"/>
    <property type="match status" value="1"/>
</dbReference>
<dbReference type="Gene3D" id="3.10.129.10">
    <property type="entry name" value="Hotdog Thioesterase"/>
    <property type="match status" value="1"/>
</dbReference>
<evidence type="ECO:0000256" key="4">
    <source>
        <dbReference type="ARBA" id="ARBA00023015"/>
    </source>
</evidence>
<keyword evidence="3" id="KW-0276">Fatty acid metabolism</keyword>
<dbReference type="InterPro" id="IPR017275">
    <property type="entry name" value="Transcription_factor_FapR"/>
</dbReference>
<evidence type="ECO:0000256" key="5">
    <source>
        <dbReference type="ARBA" id="ARBA00023098"/>
    </source>
</evidence>
<dbReference type="GO" id="GO:0045892">
    <property type="term" value="P:negative regulation of DNA-templated transcription"/>
    <property type="evidence" value="ECO:0007669"/>
    <property type="project" value="InterPro"/>
</dbReference>
<evidence type="ECO:0000256" key="3">
    <source>
        <dbReference type="ARBA" id="ARBA00022832"/>
    </source>
</evidence>
<dbReference type="InterPro" id="IPR036388">
    <property type="entry name" value="WH-like_DNA-bd_sf"/>
</dbReference>
<evidence type="ECO:0000256" key="2">
    <source>
        <dbReference type="ARBA" id="ARBA00022516"/>
    </source>
</evidence>
<proteinExistence type="predicted"/>
<organism evidence="9 10">
    <name type="scientific">Polycladospora coralii</name>
    <dbReference type="NCBI Taxonomy" id="2771432"/>
    <lineage>
        <taxon>Bacteria</taxon>
        <taxon>Bacillati</taxon>
        <taxon>Bacillota</taxon>
        <taxon>Bacilli</taxon>
        <taxon>Bacillales</taxon>
        <taxon>Thermoactinomycetaceae</taxon>
        <taxon>Polycladospora</taxon>
    </lineage>
</organism>
<dbReference type="GO" id="GO:0045717">
    <property type="term" value="P:negative regulation of fatty acid biosynthetic process"/>
    <property type="evidence" value="ECO:0007669"/>
    <property type="project" value="InterPro"/>
</dbReference>
<dbReference type="GO" id="GO:0006633">
    <property type="term" value="P:fatty acid biosynthetic process"/>
    <property type="evidence" value="ECO:0007669"/>
    <property type="project" value="UniProtKB-KW"/>
</dbReference>
<gene>
    <name evidence="9" type="primary">fapR</name>
    <name evidence="9" type="ORF">IC620_03435</name>
</gene>
<keyword evidence="5" id="KW-0443">Lipid metabolism</keyword>
<sequence length="190" mass="21585">MTRVSKKERHKKLMHALNGDPFLTDGDLANRCNVSIQTIRLDRMELGIPELRERIKHMAEEKFDAVRSLAPEEVYGEVIDLQLDHSGTSIIEIMEDHVFERNQIARGHYLFAQANSLAVAIVNSDLALTKSADIRFIRPVKLGEKCLAHAHVVAKKGQHIQINIETKVMDETVFHGVFDVYCLEEDVLSK</sequence>
<keyword evidence="2" id="KW-0444">Lipid biosynthesis</keyword>
<evidence type="ECO:0000256" key="8">
    <source>
        <dbReference type="ARBA" id="ARBA00023163"/>
    </source>
</evidence>
<comment type="caution">
    <text evidence="9">The sequence shown here is derived from an EMBL/GenBank/DDBJ whole genome shotgun (WGS) entry which is preliminary data.</text>
</comment>
<keyword evidence="7" id="KW-0275">Fatty acid biosynthesis</keyword>
<reference evidence="9" key="1">
    <citation type="submission" date="2020-09" db="EMBL/GenBank/DDBJ databases">
        <title>A novel bacterium of genus Hazenella, isolated from South China Sea.</title>
        <authorList>
            <person name="Huang H."/>
            <person name="Mo K."/>
            <person name="Hu Y."/>
        </authorList>
    </citation>
    <scope>NUCLEOTIDE SEQUENCE</scope>
    <source>
        <strain evidence="9">IB182357</strain>
    </source>
</reference>
<evidence type="ECO:0000256" key="6">
    <source>
        <dbReference type="ARBA" id="ARBA00023125"/>
    </source>
</evidence>
<keyword evidence="6" id="KW-0238">DNA-binding</keyword>
<keyword evidence="10" id="KW-1185">Reference proteome</keyword>
<name>A0A926N7F8_9BACL</name>
<accession>A0A926N7F8</accession>
<dbReference type="SUPFAM" id="SSF54637">
    <property type="entry name" value="Thioesterase/thiol ester dehydrase-isomerase"/>
    <property type="match status" value="1"/>
</dbReference>
<dbReference type="AlphaFoldDB" id="A0A926N7F8"/>
<dbReference type="Gene3D" id="1.10.10.10">
    <property type="entry name" value="Winged helix-like DNA-binding domain superfamily/Winged helix DNA-binding domain"/>
    <property type="match status" value="1"/>
</dbReference>
<dbReference type="GO" id="GO:0003700">
    <property type="term" value="F:DNA-binding transcription factor activity"/>
    <property type="evidence" value="ECO:0007669"/>
    <property type="project" value="InterPro"/>
</dbReference>
<keyword evidence="8" id="KW-0804">Transcription</keyword>
<dbReference type="GO" id="GO:0003677">
    <property type="term" value="F:DNA binding"/>
    <property type="evidence" value="ECO:0007669"/>
    <property type="project" value="UniProtKB-KW"/>
</dbReference>
<dbReference type="InterPro" id="IPR029069">
    <property type="entry name" value="HotDog_dom_sf"/>
</dbReference>
<dbReference type="EMBL" id="JACXAH010000003">
    <property type="protein sequence ID" value="MBD1371406.1"/>
    <property type="molecule type" value="Genomic_DNA"/>
</dbReference>
<evidence type="ECO:0000313" key="10">
    <source>
        <dbReference type="Proteomes" id="UP000661691"/>
    </source>
</evidence>
<dbReference type="Proteomes" id="UP000661691">
    <property type="component" value="Unassembled WGS sequence"/>
</dbReference>
<dbReference type="NCBIfam" id="NF003359">
    <property type="entry name" value="PRK04424.1"/>
    <property type="match status" value="1"/>
</dbReference>
<keyword evidence="4" id="KW-0805">Transcription regulation</keyword>